<feature type="domain" description="DUF4123" evidence="1">
    <location>
        <begin position="21"/>
        <end position="141"/>
    </location>
</feature>
<protein>
    <submittedName>
        <fullName evidence="2">DUF4123 domain-containing protein</fullName>
    </submittedName>
</protein>
<proteinExistence type="predicted"/>
<keyword evidence="3" id="KW-1185">Reference proteome</keyword>
<evidence type="ECO:0000313" key="2">
    <source>
        <dbReference type="EMBL" id="TRX72722.1"/>
    </source>
</evidence>
<dbReference type="Proteomes" id="UP000315235">
    <property type="component" value="Unassembled WGS sequence"/>
</dbReference>
<evidence type="ECO:0000259" key="1">
    <source>
        <dbReference type="Pfam" id="PF13503"/>
    </source>
</evidence>
<comment type="caution">
    <text evidence="2">The sequence shown here is derived from an EMBL/GenBank/DDBJ whole genome shotgun (WGS) entry which is preliminary data.</text>
</comment>
<dbReference type="EMBL" id="VJOY01000037">
    <property type="protein sequence ID" value="TRX72722.1"/>
    <property type="molecule type" value="Genomic_DNA"/>
</dbReference>
<evidence type="ECO:0000313" key="3">
    <source>
        <dbReference type="Proteomes" id="UP000315235"/>
    </source>
</evidence>
<dbReference type="InterPro" id="IPR025391">
    <property type="entry name" value="DUF4123"/>
</dbReference>
<dbReference type="AlphaFoldDB" id="A0A553GT82"/>
<gene>
    <name evidence="2" type="ORF">FM069_21440</name>
</gene>
<name>A0A553GT82_9PSED</name>
<dbReference type="Pfam" id="PF13503">
    <property type="entry name" value="DUF4123"/>
    <property type="match status" value="1"/>
</dbReference>
<reference evidence="2 3" key="1">
    <citation type="submission" date="2019-07" db="EMBL/GenBank/DDBJ databases">
        <title>Pseudomonas mangiferae sp. nov., isolated from bark of mango tree in Thailand.</title>
        <authorList>
            <person name="Srisuk N."/>
            <person name="Anurat P."/>
        </authorList>
    </citation>
    <scope>NUCLEOTIDE SEQUENCE [LARGE SCALE GENOMIC DNA]</scope>
    <source>
        <strain evidence="2 3">DMKU_BBB3-04</strain>
    </source>
</reference>
<dbReference type="RefSeq" id="WP_143490443.1">
    <property type="nucleotide sequence ID" value="NZ_VJOY01000037.1"/>
</dbReference>
<accession>A0A553GT82</accession>
<sequence>MSTLTYSAKLAALMPKDAGSLYALVDASRHPRFSDELKKHGIRAHCLFSGVLEARLGRYAPYCAEFPLNGALAAFWFNHAGQGWRNNWGWLFQSHATLDDLKQHFKKFTLVTLPDGNDVFWRFYDPRVFCRVIPQLNHGQHQEFLGPLINRICCTEPRHRTMLELVPRRNLSPLIGGMTLDVHRHAWMME</sequence>
<dbReference type="OrthoDB" id="7833020at2"/>
<organism evidence="2 3">
    <name type="scientific">Pseudomonas mangiferae</name>
    <dbReference type="NCBI Taxonomy" id="2593654"/>
    <lineage>
        <taxon>Bacteria</taxon>
        <taxon>Pseudomonadati</taxon>
        <taxon>Pseudomonadota</taxon>
        <taxon>Gammaproteobacteria</taxon>
        <taxon>Pseudomonadales</taxon>
        <taxon>Pseudomonadaceae</taxon>
        <taxon>Pseudomonas</taxon>
    </lineage>
</organism>